<comment type="caution">
    <text evidence="3">The sequence shown here is derived from an EMBL/GenBank/DDBJ whole genome shotgun (WGS) entry which is preliminary data.</text>
</comment>
<dbReference type="PANTHER" id="PTHR33927:SF5">
    <property type="entry name" value="ENZYME, PUTATIVE (AFU_ORTHOLOGUE AFUA_8G01222)-RELATED"/>
    <property type="match status" value="1"/>
</dbReference>
<sequence>MSLLRSFSYPRRSARPASHSAASSPGSQWDEFRDWRAHQAALPGPTPLPLPDVEDLTDCESDVSEEPTNSAITRPTRAFFLGIRASRLITPHDLESGRFSAAHAARNGSSDTLVDDDLVYDEKPKSKAKDQELLPEADPFETYGLDRSPLPPKKGSRLYRYLRWNFGSVYRRIFCLSFFGNMFALCFLVVNGLVHGGSMLTYQQAGLAVTANILAAMVVRNEHIVNAMFWVFGTWSNRLPYWARKLVAKVYSYGGIHSGCAVAGTFWYIAFLVLLTVNMQSQSSLSVIDSWIYFVSYFIVFLLVSMCITAHPRIRVLVHNWFEGIHRYMGWLSVLLFWAQNVLLAVASTQGTSANVGHALLVSPNFWMLIIITLLVIYPWSRMRLRDVEAEVLSEHCVKLNFNYRDVHYGQAIRLTDAPLSETHAFGVIPHPVAPKPATHCDGCMCHHSVSSQQPDLTMSPALLSSTGMLDRPSNRSSAKVTIPDKTNKPAPPANKNETPSGLSHAGERGFSVIVSNAGDWTKKIIRDPPKRIYTRGTPQFGVMRVAGLFEPCIIVATGSGIAPCLSLFVQKPDHPVRIVWSTRSPLETYGQAVLDLLYRVDPRAVIIDTTKPANKRPDLVKIVYRVWEQSRNETPASYPGLEGRRNTSGRAKSVGQCEAVVIISNQKVTKKVVYGLESRGVPAYGAIFDS</sequence>
<reference evidence="3" key="1">
    <citation type="submission" date="2023-06" db="EMBL/GenBank/DDBJ databases">
        <title>Genome-scale phylogeny and comparative genomics of the fungal order Sordariales.</title>
        <authorList>
            <consortium name="Lawrence Berkeley National Laboratory"/>
            <person name="Hensen N."/>
            <person name="Bonometti L."/>
            <person name="Westerberg I."/>
            <person name="Brannstrom I.O."/>
            <person name="Guillou S."/>
            <person name="Cros-Aarteil S."/>
            <person name="Calhoun S."/>
            <person name="Haridas S."/>
            <person name="Kuo A."/>
            <person name="Mondo S."/>
            <person name="Pangilinan J."/>
            <person name="Riley R."/>
            <person name="Labutti K."/>
            <person name="Andreopoulos B."/>
            <person name="Lipzen A."/>
            <person name="Chen C."/>
            <person name="Yanf M."/>
            <person name="Daum C."/>
            <person name="Ng V."/>
            <person name="Clum A."/>
            <person name="Steindorff A."/>
            <person name="Ohm R."/>
            <person name="Martin F."/>
            <person name="Silar P."/>
            <person name="Natvig D."/>
            <person name="Lalanne C."/>
            <person name="Gautier V."/>
            <person name="Ament-Velasquez S.L."/>
            <person name="Kruys A."/>
            <person name="Hutchinson M.I."/>
            <person name="Powell A.J."/>
            <person name="Barry K."/>
            <person name="Miller A.N."/>
            <person name="Grigoriev I.V."/>
            <person name="Debuchy R."/>
            <person name="Gladieux P."/>
            <person name="Thoren M.H."/>
            <person name="Johannesson H."/>
        </authorList>
    </citation>
    <scope>NUCLEOTIDE SEQUENCE</scope>
    <source>
        <strain evidence="3">PSN4</strain>
    </source>
</reference>
<evidence type="ECO:0000313" key="4">
    <source>
        <dbReference type="Proteomes" id="UP001239445"/>
    </source>
</evidence>
<protein>
    <submittedName>
        <fullName evidence="3">Uncharacterized protein</fullName>
    </submittedName>
</protein>
<keyword evidence="4" id="KW-1185">Reference proteome</keyword>
<evidence type="ECO:0000256" key="2">
    <source>
        <dbReference type="SAM" id="Phobius"/>
    </source>
</evidence>
<accession>A0AAJ0BED0</accession>
<name>A0AAJ0BED0_9PEZI</name>
<feature type="region of interest" description="Disordered" evidence="1">
    <location>
        <begin position="1"/>
        <end position="53"/>
    </location>
</feature>
<dbReference type="SUPFAM" id="SSF52343">
    <property type="entry name" value="Ferredoxin reductase-like, C-terminal NADP-linked domain"/>
    <property type="match status" value="1"/>
</dbReference>
<keyword evidence="2" id="KW-0472">Membrane</keyword>
<feature type="region of interest" description="Disordered" evidence="1">
    <location>
        <begin position="464"/>
        <end position="506"/>
    </location>
</feature>
<dbReference type="InterPro" id="IPR052979">
    <property type="entry name" value="Adenylate-forming_domain"/>
</dbReference>
<feature type="transmembrane region" description="Helical" evidence="2">
    <location>
        <begin position="359"/>
        <end position="378"/>
    </location>
</feature>
<gene>
    <name evidence="3" type="ORF">QBC47DRAFT_459453</name>
</gene>
<dbReference type="AlphaFoldDB" id="A0AAJ0BED0"/>
<dbReference type="InterPro" id="IPR039261">
    <property type="entry name" value="FNR_nucleotide-bd"/>
</dbReference>
<feature type="transmembrane region" description="Helical" evidence="2">
    <location>
        <begin position="200"/>
        <end position="219"/>
    </location>
</feature>
<dbReference type="PANTHER" id="PTHR33927">
    <property type="entry name" value="TRANSMEMBRANE PROTEIN"/>
    <property type="match status" value="1"/>
</dbReference>
<feature type="transmembrane region" description="Helical" evidence="2">
    <location>
        <begin position="250"/>
        <end position="270"/>
    </location>
</feature>
<dbReference type="Proteomes" id="UP001239445">
    <property type="component" value="Unassembled WGS sequence"/>
</dbReference>
<feature type="transmembrane region" description="Helical" evidence="2">
    <location>
        <begin position="173"/>
        <end position="194"/>
    </location>
</feature>
<evidence type="ECO:0000313" key="3">
    <source>
        <dbReference type="EMBL" id="KAK1756743.1"/>
    </source>
</evidence>
<dbReference type="EMBL" id="MU839831">
    <property type="protein sequence ID" value="KAK1756743.1"/>
    <property type="molecule type" value="Genomic_DNA"/>
</dbReference>
<feature type="transmembrane region" description="Helical" evidence="2">
    <location>
        <begin position="328"/>
        <end position="347"/>
    </location>
</feature>
<keyword evidence="2" id="KW-0812">Transmembrane</keyword>
<proteinExistence type="predicted"/>
<organism evidence="3 4">
    <name type="scientific">Echria macrotheca</name>
    <dbReference type="NCBI Taxonomy" id="438768"/>
    <lineage>
        <taxon>Eukaryota</taxon>
        <taxon>Fungi</taxon>
        <taxon>Dikarya</taxon>
        <taxon>Ascomycota</taxon>
        <taxon>Pezizomycotina</taxon>
        <taxon>Sordariomycetes</taxon>
        <taxon>Sordariomycetidae</taxon>
        <taxon>Sordariales</taxon>
        <taxon>Schizotheciaceae</taxon>
        <taxon>Echria</taxon>
    </lineage>
</organism>
<keyword evidence="2" id="KW-1133">Transmembrane helix</keyword>
<feature type="transmembrane region" description="Helical" evidence="2">
    <location>
        <begin position="290"/>
        <end position="308"/>
    </location>
</feature>
<evidence type="ECO:0000256" key="1">
    <source>
        <dbReference type="SAM" id="MobiDB-lite"/>
    </source>
</evidence>
<feature type="compositionally biased region" description="Low complexity" evidence="1">
    <location>
        <begin position="1"/>
        <end position="27"/>
    </location>
</feature>